<keyword evidence="2" id="KW-1185">Reference proteome</keyword>
<protein>
    <submittedName>
        <fullName evidence="1">Uncharacterized protein</fullName>
    </submittedName>
</protein>
<comment type="caution">
    <text evidence="1">The sequence shown here is derived from an EMBL/GenBank/DDBJ whole genome shotgun (WGS) entry which is preliminary data.</text>
</comment>
<name>A0A8I3ABR6_9AGAM</name>
<gene>
    <name evidence="1" type="ORF">JVT61DRAFT_14397</name>
</gene>
<reference evidence="1" key="1">
    <citation type="submission" date="2021-03" db="EMBL/GenBank/DDBJ databases">
        <title>Evolutionary innovations through gain and loss of genes in the ectomycorrhizal Boletales.</title>
        <authorList>
            <person name="Wu G."/>
            <person name="Miyauchi S."/>
            <person name="Morin E."/>
            <person name="Yang Z.-L."/>
            <person name="Xu J."/>
            <person name="Martin F.M."/>
        </authorList>
    </citation>
    <scope>NUCLEOTIDE SEQUENCE</scope>
    <source>
        <strain evidence="1">BR01</strain>
    </source>
</reference>
<dbReference type="AlphaFoldDB" id="A0A8I3ABR6"/>
<accession>A0A8I3ABR6</accession>
<sequence length="170" mass="19312">MYTFFDSQSGWVFTSPNTIEPPPITILPPPVSWDPNDLLHNLGKLRFMSAHYAHLPFTLRTRLQTGPLFTHLHYYNCVSIKPSEGAFIIFPSLVEKWVKLENFLTHVFKALPANCPPNVVLRPVPSDVGYTKSFKTEDDAHLAGNCALDAFQHLLTMCSWKMGLNVENPW</sequence>
<evidence type="ECO:0000313" key="1">
    <source>
        <dbReference type="EMBL" id="KAG6377643.1"/>
    </source>
</evidence>
<dbReference type="Proteomes" id="UP000683000">
    <property type="component" value="Unassembled WGS sequence"/>
</dbReference>
<organism evidence="1 2">
    <name type="scientific">Boletus reticuloceps</name>
    <dbReference type="NCBI Taxonomy" id="495285"/>
    <lineage>
        <taxon>Eukaryota</taxon>
        <taxon>Fungi</taxon>
        <taxon>Dikarya</taxon>
        <taxon>Basidiomycota</taxon>
        <taxon>Agaricomycotina</taxon>
        <taxon>Agaricomycetes</taxon>
        <taxon>Agaricomycetidae</taxon>
        <taxon>Boletales</taxon>
        <taxon>Boletineae</taxon>
        <taxon>Boletaceae</taxon>
        <taxon>Boletoideae</taxon>
        <taxon>Boletus</taxon>
    </lineage>
</organism>
<dbReference type="EMBL" id="JAGFBS010000008">
    <property type="protein sequence ID" value="KAG6377643.1"/>
    <property type="molecule type" value="Genomic_DNA"/>
</dbReference>
<evidence type="ECO:0000313" key="2">
    <source>
        <dbReference type="Proteomes" id="UP000683000"/>
    </source>
</evidence>
<proteinExistence type="predicted"/>